<dbReference type="Proteomes" id="UP001154282">
    <property type="component" value="Unassembled WGS sequence"/>
</dbReference>
<dbReference type="EMBL" id="CAMGYJ010000004">
    <property type="protein sequence ID" value="CAI0401820.1"/>
    <property type="molecule type" value="Genomic_DNA"/>
</dbReference>
<dbReference type="InterPro" id="IPR016692">
    <property type="entry name" value="Sulfiredoxin"/>
</dbReference>
<proteinExistence type="predicted"/>
<dbReference type="PANTHER" id="PTHR21348">
    <property type="match status" value="1"/>
</dbReference>
<sequence>METKMNSKTFSLILIRLFIERDRQSRQKEERENGEEMASFILRVPTANLRGFSVSAAASSSNGAVPGTGTGSTQKAGPMIVELPLDQIKRPLMRTRANDPNKVQELMQSIQQIGLQVPGSPGAIVTKLTSVLASLQYAAKSDEAPKKLSGITSARRVLRRLVHYPFYTV</sequence>
<keyword evidence="2" id="KW-1185">Reference proteome</keyword>
<name>A0AAV0IXV0_9ROSI</name>
<dbReference type="GO" id="GO:0034599">
    <property type="term" value="P:cellular response to oxidative stress"/>
    <property type="evidence" value="ECO:0007669"/>
    <property type="project" value="TreeGrafter"/>
</dbReference>
<dbReference type="AlphaFoldDB" id="A0AAV0IXV0"/>
<evidence type="ECO:0000313" key="2">
    <source>
        <dbReference type="Proteomes" id="UP001154282"/>
    </source>
</evidence>
<comment type="caution">
    <text evidence="1">The sequence shown here is derived from an EMBL/GenBank/DDBJ whole genome shotgun (WGS) entry which is preliminary data.</text>
</comment>
<accession>A0AAV0IXV0</accession>
<reference evidence="1" key="1">
    <citation type="submission" date="2022-08" db="EMBL/GenBank/DDBJ databases">
        <authorList>
            <person name="Gutierrez-Valencia J."/>
        </authorList>
    </citation>
    <scope>NUCLEOTIDE SEQUENCE</scope>
</reference>
<gene>
    <name evidence="1" type="ORF">LITE_LOCUS11356</name>
</gene>
<dbReference type="PANTHER" id="PTHR21348:SF2">
    <property type="entry name" value="SULFIREDOXIN-1"/>
    <property type="match status" value="1"/>
</dbReference>
<dbReference type="GO" id="GO:0032542">
    <property type="term" value="F:sulfiredoxin activity"/>
    <property type="evidence" value="ECO:0007669"/>
    <property type="project" value="InterPro"/>
</dbReference>
<dbReference type="SUPFAM" id="SSF110849">
    <property type="entry name" value="ParB/Sulfiredoxin"/>
    <property type="match status" value="1"/>
</dbReference>
<dbReference type="GO" id="GO:0005737">
    <property type="term" value="C:cytoplasm"/>
    <property type="evidence" value="ECO:0007669"/>
    <property type="project" value="TreeGrafter"/>
</dbReference>
<dbReference type="Gene3D" id="3.90.1530.10">
    <property type="entry name" value="Conserved hypothetical protein from pyrococcus furiosus pfu- 392566-001, ParB domain"/>
    <property type="match status" value="1"/>
</dbReference>
<evidence type="ECO:0000313" key="1">
    <source>
        <dbReference type="EMBL" id="CAI0401820.1"/>
    </source>
</evidence>
<organism evidence="1 2">
    <name type="scientific">Linum tenue</name>
    <dbReference type="NCBI Taxonomy" id="586396"/>
    <lineage>
        <taxon>Eukaryota</taxon>
        <taxon>Viridiplantae</taxon>
        <taxon>Streptophyta</taxon>
        <taxon>Embryophyta</taxon>
        <taxon>Tracheophyta</taxon>
        <taxon>Spermatophyta</taxon>
        <taxon>Magnoliopsida</taxon>
        <taxon>eudicotyledons</taxon>
        <taxon>Gunneridae</taxon>
        <taxon>Pentapetalae</taxon>
        <taxon>rosids</taxon>
        <taxon>fabids</taxon>
        <taxon>Malpighiales</taxon>
        <taxon>Linaceae</taxon>
        <taxon>Linum</taxon>
    </lineage>
</organism>
<protein>
    <submittedName>
        <fullName evidence="1">Uncharacterized protein</fullName>
    </submittedName>
</protein>
<dbReference type="InterPro" id="IPR036086">
    <property type="entry name" value="ParB/Sulfiredoxin_sf"/>
</dbReference>